<dbReference type="AlphaFoldDB" id="A0A9P9DUK4"/>
<sequence length="215" mass="23398">MASTRLRRTFNYPTESDDDDAVEAGMDEQDRETLITDLSARDTSSTRLYTHLLLLLPLLPIPFYIPHLFGIATIVPALCAVASLAASAYTLYFLPLPPVRNSAAGGAARKAKVYGQAKAKPSIPSVLQSVFAAPESQPVPFVSSETKELLRRYIIPGNAVVVVVLVLSEVVRRRSWSEGFAVGGGFLPAFVWGMVLGARRELRVVDLGELERLKG</sequence>
<evidence type="ECO:0000313" key="4">
    <source>
        <dbReference type="Proteomes" id="UP000700596"/>
    </source>
</evidence>
<name>A0A9P9DUK4_9PLEO</name>
<comment type="caution">
    <text evidence="3">The sequence shown here is derived from an EMBL/GenBank/DDBJ whole genome shotgun (WGS) entry which is preliminary data.</text>
</comment>
<keyword evidence="2" id="KW-1133">Transmembrane helix</keyword>
<accession>A0A9P9DUK4</accession>
<protein>
    <submittedName>
        <fullName evidence="3">Uncharacterized protein</fullName>
    </submittedName>
</protein>
<dbReference type="OrthoDB" id="3358048at2759"/>
<feature type="region of interest" description="Disordered" evidence="1">
    <location>
        <begin position="1"/>
        <end position="24"/>
    </location>
</feature>
<keyword evidence="2" id="KW-0472">Membrane</keyword>
<reference evidence="3" key="1">
    <citation type="journal article" date="2021" name="Nat. Commun.">
        <title>Genetic determinants of endophytism in the Arabidopsis root mycobiome.</title>
        <authorList>
            <person name="Mesny F."/>
            <person name="Miyauchi S."/>
            <person name="Thiergart T."/>
            <person name="Pickel B."/>
            <person name="Atanasova L."/>
            <person name="Karlsson M."/>
            <person name="Huettel B."/>
            <person name="Barry K.W."/>
            <person name="Haridas S."/>
            <person name="Chen C."/>
            <person name="Bauer D."/>
            <person name="Andreopoulos W."/>
            <person name="Pangilinan J."/>
            <person name="LaButti K."/>
            <person name="Riley R."/>
            <person name="Lipzen A."/>
            <person name="Clum A."/>
            <person name="Drula E."/>
            <person name="Henrissat B."/>
            <person name="Kohler A."/>
            <person name="Grigoriev I.V."/>
            <person name="Martin F.M."/>
            <person name="Hacquard S."/>
        </authorList>
    </citation>
    <scope>NUCLEOTIDE SEQUENCE</scope>
    <source>
        <strain evidence="3">MPI-CAGE-CH-0243</strain>
    </source>
</reference>
<evidence type="ECO:0000313" key="3">
    <source>
        <dbReference type="EMBL" id="KAH7125668.1"/>
    </source>
</evidence>
<evidence type="ECO:0000256" key="1">
    <source>
        <dbReference type="SAM" id="MobiDB-lite"/>
    </source>
</evidence>
<proteinExistence type="predicted"/>
<dbReference type="EMBL" id="JAGMWT010000007">
    <property type="protein sequence ID" value="KAH7125668.1"/>
    <property type="molecule type" value="Genomic_DNA"/>
</dbReference>
<evidence type="ECO:0000256" key="2">
    <source>
        <dbReference type="SAM" id="Phobius"/>
    </source>
</evidence>
<feature type="transmembrane region" description="Helical" evidence="2">
    <location>
        <begin position="48"/>
        <end position="65"/>
    </location>
</feature>
<feature type="transmembrane region" description="Helical" evidence="2">
    <location>
        <begin position="150"/>
        <end position="168"/>
    </location>
</feature>
<feature type="transmembrane region" description="Helical" evidence="2">
    <location>
        <begin position="71"/>
        <end position="94"/>
    </location>
</feature>
<keyword evidence="2" id="KW-0812">Transmembrane</keyword>
<feature type="compositionally biased region" description="Acidic residues" evidence="1">
    <location>
        <begin position="15"/>
        <end position="24"/>
    </location>
</feature>
<dbReference type="Proteomes" id="UP000700596">
    <property type="component" value="Unassembled WGS sequence"/>
</dbReference>
<feature type="transmembrane region" description="Helical" evidence="2">
    <location>
        <begin position="180"/>
        <end position="198"/>
    </location>
</feature>
<organism evidence="3 4">
    <name type="scientific">Dendryphion nanum</name>
    <dbReference type="NCBI Taxonomy" id="256645"/>
    <lineage>
        <taxon>Eukaryota</taxon>
        <taxon>Fungi</taxon>
        <taxon>Dikarya</taxon>
        <taxon>Ascomycota</taxon>
        <taxon>Pezizomycotina</taxon>
        <taxon>Dothideomycetes</taxon>
        <taxon>Pleosporomycetidae</taxon>
        <taxon>Pleosporales</taxon>
        <taxon>Torulaceae</taxon>
        <taxon>Dendryphion</taxon>
    </lineage>
</organism>
<keyword evidence="4" id="KW-1185">Reference proteome</keyword>
<gene>
    <name evidence="3" type="ORF">B0J11DRAFT_528992</name>
</gene>